<dbReference type="SUPFAM" id="SSF47819">
    <property type="entry name" value="HRDC-like"/>
    <property type="match status" value="1"/>
</dbReference>
<evidence type="ECO:0000256" key="2">
    <source>
        <dbReference type="ARBA" id="ARBA00001947"/>
    </source>
</evidence>
<dbReference type="InterPro" id="IPR044876">
    <property type="entry name" value="HRDC_dom_sf"/>
</dbReference>
<evidence type="ECO:0000313" key="21">
    <source>
        <dbReference type="Proteomes" id="UP000430222"/>
    </source>
</evidence>
<keyword evidence="10" id="KW-0067">ATP-binding</keyword>
<feature type="domain" description="Helicase ATP-binding" evidence="18">
    <location>
        <begin position="30"/>
        <end position="199"/>
    </location>
</feature>
<dbReference type="PROSITE" id="PS50967">
    <property type="entry name" value="HRDC"/>
    <property type="match status" value="1"/>
</dbReference>
<dbReference type="SUPFAM" id="SSF52540">
    <property type="entry name" value="P-loop containing nucleoside triphosphate hydrolases"/>
    <property type="match status" value="1"/>
</dbReference>
<evidence type="ECO:0000259" key="17">
    <source>
        <dbReference type="PROSITE" id="PS50967"/>
    </source>
</evidence>
<dbReference type="Pfam" id="PF00570">
    <property type="entry name" value="HRDC"/>
    <property type="match status" value="1"/>
</dbReference>
<dbReference type="CDD" id="cd18794">
    <property type="entry name" value="SF2_C_RecQ"/>
    <property type="match status" value="1"/>
</dbReference>
<name>A0A6I2V271_9FIRM</name>
<dbReference type="SMART" id="SM00341">
    <property type="entry name" value="HRDC"/>
    <property type="match status" value="1"/>
</dbReference>
<keyword evidence="7 20" id="KW-0378">Hydrolase</keyword>
<comment type="caution">
    <text evidence="20">The sequence shown here is derived from an EMBL/GenBank/DDBJ whole genome shotgun (WGS) entry which is preliminary data.</text>
</comment>
<dbReference type="Pfam" id="PF00270">
    <property type="entry name" value="DEAD"/>
    <property type="match status" value="1"/>
</dbReference>
<dbReference type="PROSITE" id="PS51192">
    <property type="entry name" value="HELICASE_ATP_BIND_1"/>
    <property type="match status" value="1"/>
</dbReference>
<accession>A0A6I2V271</accession>
<dbReference type="Gene3D" id="1.10.150.80">
    <property type="entry name" value="HRDC domain"/>
    <property type="match status" value="1"/>
</dbReference>
<evidence type="ECO:0000259" key="19">
    <source>
        <dbReference type="PROSITE" id="PS51194"/>
    </source>
</evidence>
<dbReference type="Pfam" id="PF09382">
    <property type="entry name" value="RQC"/>
    <property type="match status" value="1"/>
</dbReference>
<keyword evidence="5" id="KW-0547">Nucleotide-binding</keyword>
<sequence>MNHPYFEQALDLLRRFYGYPAFRPSQEPVIRSLLNGEDTIAIMPTGAGKSICFQIPAMIFPGITLVISPLISLMKDQVDALTGQGIPASYINSTLSAAESEARLKDIAAGRYKLVYVAPERLDTDYFQYIIEHQPISMVAVDEAHCLSQWGHDFRPSYRQIAPFIAGLPRRPLVSAFTATATPEVRADIIRLLALQKPQVHMTGFDRPNLYFEVRRGEDKKKFITDYVRAHPDESGIIYAATRKEVDRLFELLQKKKLSAGRYHAGLTEQQRTRAQEDFLYDNIQVMIATNAFGMGIDKSNVRYVIHYNMPQNIESYYQEAGRAGRDGEPGACILLYSPQDTMTQKYLIDVSTENETRKAHNLGRLQKMVDYCHTPECLRHFMICYFGDSSAPDTCGNCSNCRAGLERTDVTIDAQKVFSCVYRMHERFGLSLVAQVLKGSADKRVRQFHFDALSTYGLFRDRTLSEIKLLIQRFVATDYLALTESKYPVLTLKPAAYAVLRGQEKVFQALPKPEPEKEPAAPELFDHLRALRKEIAAREQIPPYLVFSDATLRDMCRVQPETADQLLDVKGIGELKQKKYGDAFLQCIRKYR</sequence>
<dbReference type="GO" id="GO:0006281">
    <property type="term" value="P:DNA repair"/>
    <property type="evidence" value="ECO:0007669"/>
    <property type="project" value="UniProtKB-KW"/>
</dbReference>
<dbReference type="InterPro" id="IPR036390">
    <property type="entry name" value="WH_DNA-bd_sf"/>
</dbReference>
<dbReference type="FunFam" id="3.40.50.300:FF:001389">
    <property type="entry name" value="ATP-dependent DNA helicase RecQ"/>
    <property type="match status" value="1"/>
</dbReference>
<evidence type="ECO:0000256" key="9">
    <source>
        <dbReference type="ARBA" id="ARBA00022833"/>
    </source>
</evidence>
<feature type="domain" description="Helicase C-terminal" evidence="19">
    <location>
        <begin position="219"/>
        <end position="371"/>
    </location>
</feature>
<dbReference type="InterPro" id="IPR002121">
    <property type="entry name" value="HRDC_dom"/>
</dbReference>
<gene>
    <name evidence="20" type="primary">recQ</name>
    <name evidence="20" type="ORF">FYJ78_11360</name>
</gene>
<keyword evidence="4" id="KW-0479">Metal-binding</keyword>
<evidence type="ECO:0000256" key="11">
    <source>
        <dbReference type="ARBA" id="ARBA00023125"/>
    </source>
</evidence>
<keyword evidence="8 20" id="KW-0347">Helicase</keyword>
<protein>
    <recommendedName>
        <fullName evidence="16">DNA helicase RecQ</fullName>
        <ecNumber evidence="16">5.6.2.4</ecNumber>
    </recommendedName>
</protein>
<comment type="catalytic activity">
    <reaction evidence="15">
        <text>Couples ATP hydrolysis with the unwinding of duplex DNA by translocating in the 3'-5' direction.</text>
        <dbReference type="EC" id="5.6.2.4"/>
    </reaction>
</comment>
<evidence type="ECO:0000313" key="20">
    <source>
        <dbReference type="EMBL" id="MSV25746.1"/>
    </source>
</evidence>
<evidence type="ECO:0000256" key="1">
    <source>
        <dbReference type="ARBA" id="ARBA00001946"/>
    </source>
</evidence>
<dbReference type="SUPFAM" id="SSF46785">
    <property type="entry name" value="Winged helix' DNA-binding domain"/>
    <property type="match status" value="1"/>
</dbReference>
<evidence type="ECO:0000256" key="14">
    <source>
        <dbReference type="ARBA" id="ARBA00023235"/>
    </source>
</evidence>
<dbReference type="InterPro" id="IPR036388">
    <property type="entry name" value="WH-like_DNA-bd_sf"/>
</dbReference>
<dbReference type="GO" id="GO:0009432">
    <property type="term" value="P:SOS response"/>
    <property type="evidence" value="ECO:0007669"/>
    <property type="project" value="UniProtKB-UniRule"/>
</dbReference>
<dbReference type="RefSeq" id="WP_154621506.1">
    <property type="nucleotide sequence ID" value="NZ_VUNL01000015.1"/>
</dbReference>
<dbReference type="Pfam" id="PF00271">
    <property type="entry name" value="Helicase_C"/>
    <property type="match status" value="1"/>
</dbReference>
<dbReference type="InterPro" id="IPR027417">
    <property type="entry name" value="P-loop_NTPase"/>
</dbReference>
<dbReference type="PANTHER" id="PTHR13710">
    <property type="entry name" value="DNA HELICASE RECQ FAMILY MEMBER"/>
    <property type="match status" value="1"/>
</dbReference>
<dbReference type="SMART" id="SM00487">
    <property type="entry name" value="DEXDc"/>
    <property type="match status" value="1"/>
</dbReference>
<evidence type="ECO:0000256" key="4">
    <source>
        <dbReference type="ARBA" id="ARBA00022723"/>
    </source>
</evidence>
<dbReference type="InterPro" id="IPR010997">
    <property type="entry name" value="HRDC-like_sf"/>
</dbReference>
<comment type="cofactor">
    <cofactor evidence="1">
        <name>Mg(2+)</name>
        <dbReference type="ChEBI" id="CHEBI:18420"/>
    </cofactor>
</comment>
<dbReference type="SMART" id="SM00956">
    <property type="entry name" value="RQC"/>
    <property type="match status" value="1"/>
</dbReference>
<dbReference type="Pfam" id="PF16124">
    <property type="entry name" value="RecQ_Zn_bind"/>
    <property type="match status" value="1"/>
</dbReference>
<keyword evidence="11" id="KW-0238">DNA-binding</keyword>
<keyword evidence="6" id="KW-0227">DNA damage</keyword>
<dbReference type="GO" id="GO:0043590">
    <property type="term" value="C:bacterial nucleoid"/>
    <property type="evidence" value="ECO:0007669"/>
    <property type="project" value="TreeGrafter"/>
</dbReference>
<reference evidence="20 21" key="1">
    <citation type="submission" date="2019-08" db="EMBL/GenBank/DDBJ databases">
        <title>In-depth cultivation of the pig gut microbiome towards novel bacterial diversity and tailored functional studies.</title>
        <authorList>
            <person name="Wylensek D."/>
            <person name="Hitch T.C.A."/>
            <person name="Clavel T."/>
        </authorList>
    </citation>
    <scope>NUCLEOTIDE SEQUENCE [LARGE SCALE GENOMIC DNA]</scope>
    <source>
        <strain evidence="21">WCA-380-WT-3B3</strain>
    </source>
</reference>
<evidence type="ECO:0000256" key="6">
    <source>
        <dbReference type="ARBA" id="ARBA00022763"/>
    </source>
</evidence>
<evidence type="ECO:0000256" key="10">
    <source>
        <dbReference type="ARBA" id="ARBA00022840"/>
    </source>
</evidence>
<dbReference type="Gene3D" id="1.10.10.10">
    <property type="entry name" value="Winged helix-like DNA-binding domain superfamily/Winged helix DNA-binding domain"/>
    <property type="match status" value="1"/>
</dbReference>
<dbReference type="GO" id="GO:0016787">
    <property type="term" value="F:hydrolase activity"/>
    <property type="evidence" value="ECO:0007669"/>
    <property type="project" value="UniProtKB-KW"/>
</dbReference>
<keyword evidence="12" id="KW-0233">DNA recombination</keyword>
<evidence type="ECO:0000256" key="12">
    <source>
        <dbReference type="ARBA" id="ARBA00023172"/>
    </source>
</evidence>
<dbReference type="Proteomes" id="UP000430222">
    <property type="component" value="Unassembled WGS sequence"/>
</dbReference>
<dbReference type="CDD" id="cd17920">
    <property type="entry name" value="DEXHc_RecQ"/>
    <property type="match status" value="1"/>
</dbReference>
<dbReference type="InterPro" id="IPR001650">
    <property type="entry name" value="Helicase_C-like"/>
</dbReference>
<evidence type="ECO:0000256" key="8">
    <source>
        <dbReference type="ARBA" id="ARBA00022806"/>
    </source>
</evidence>
<dbReference type="InterPro" id="IPR011545">
    <property type="entry name" value="DEAD/DEAH_box_helicase_dom"/>
</dbReference>
<dbReference type="SMART" id="SM00490">
    <property type="entry name" value="HELICc"/>
    <property type="match status" value="1"/>
</dbReference>
<evidence type="ECO:0000256" key="3">
    <source>
        <dbReference type="ARBA" id="ARBA00005446"/>
    </source>
</evidence>
<dbReference type="GO" id="GO:0030894">
    <property type="term" value="C:replisome"/>
    <property type="evidence" value="ECO:0007669"/>
    <property type="project" value="TreeGrafter"/>
</dbReference>
<evidence type="ECO:0000256" key="7">
    <source>
        <dbReference type="ARBA" id="ARBA00022801"/>
    </source>
</evidence>
<dbReference type="InterPro" id="IPR032284">
    <property type="entry name" value="RecQ_Zn-bd"/>
</dbReference>
<dbReference type="Gene3D" id="3.40.50.300">
    <property type="entry name" value="P-loop containing nucleotide triphosphate hydrolases"/>
    <property type="match status" value="2"/>
</dbReference>
<keyword evidence="13" id="KW-0234">DNA repair</keyword>
<keyword evidence="9" id="KW-0862">Zinc</keyword>
<evidence type="ECO:0000256" key="5">
    <source>
        <dbReference type="ARBA" id="ARBA00022741"/>
    </source>
</evidence>
<dbReference type="InterPro" id="IPR006293">
    <property type="entry name" value="DNA_helicase_ATP-dep_RecQ_bac"/>
</dbReference>
<organism evidence="20 21">
    <name type="scientific">Selenomonas montiformis</name>
    <dbReference type="NCBI Taxonomy" id="2652285"/>
    <lineage>
        <taxon>Bacteria</taxon>
        <taxon>Bacillati</taxon>
        <taxon>Bacillota</taxon>
        <taxon>Negativicutes</taxon>
        <taxon>Selenomonadales</taxon>
        <taxon>Selenomonadaceae</taxon>
        <taxon>Selenomonas</taxon>
    </lineage>
</organism>
<evidence type="ECO:0000259" key="18">
    <source>
        <dbReference type="PROSITE" id="PS51192"/>
    </source>
</evidence>
<comment type="similarity">
    <text evidence="3">Belongs to the helicase family. RecQ subfamily.</text>
</comment>
<keyword evidence="21" id="KW-1185">Reference proteome</keyword>
<dbReference type="PANTHER" id="PTHR13710:SF105">
    <property type="entry name" value="ATP-DEPENDENT DNA HELICASE Q1"/>
    <property type="match status" value="1"/>
</dbReference>
<dbReference type="EC" id="5.6.2.4" evidence="16"/>
<dbReference type="GO" id="GO:0006310">
    <property type="term" value="P:DNA recombination"/>
    <property type="evidence" value="ECO:0007669"/>
    <property type="project" value="UniProtKB-UniRule"/>
</dbReference>
<proteinExistence type="inferred from homology"/>
<comment type="cofactor">
    <cofactor evidence="2">
        <name>Zn(2+)</name>
        <dbReference type="ChEBI" id="CHEBI:29105"/>
    </cofactor>
</comment>
<evidence type="ECO:0000256" key="16">
    <source>
        <dbReference type="NCBIfam" id="TIGR01389"/>
    </source>
</evidence>
<dbReference type="GO" id="GO:0005524">
    <property type="term" value="F:ATP binding"/>
    <property type="evidence" value="ECO:0007669"/>
    <property type="project" value="UniProtKB-KW"/>
</dbReference>
<dbReference type="GO" id="GO:0043138">
    <property type="term" value="F:3'-5' DNA helicase activity"/>
    <property type="evidence" value="ECO:0007669"/>
    <property type="project" value="UniProtKB-EC"/>
</dbReference>
<evidence type="ECO:0000256" key="15">
    <source>
        <dbReference type="ARBA" id="ARBA00034617"/>
    </source>
</evidence>
<evidence type="ECO:0000256" key="13">
    <source>
        <dbReference type="ARBA" id="ARBA00023204"/>
    </source>
</evidence>
<dbReference type="InterPro" id="IPR014001">
    <property type="entry name" value="Helicase_ATP-bd"/>
</dbReference>
<dbReference type="AlphaFoldDB" id="A0A6I2V271"/>
<dbReference type="EMBL" id="VUNL01000015">
    <property type="protein sequence ID" value="MSV25746.1"/>
    <property type="molecule type" value="Genomic_DNA"/>
</dbReference>
<dbReference type="InterPro" id="IPR018982">
    <property type="entry name" value="RQC_domain"/>
</dbReference>
<dbReference type="InterPro" id="IPR004589">
    <property type="entry name" value="DNA_helicase_ATP-dep_RecQ"/>
</dbReference>
<feature type="domain" description="HRDC" evidence="17">
    <location>
        <begin position="519"/>
        <end position="593"/>
    </location>
</feature>
<dbReference type="PROSITE" id="PS51194">
    <property type="entry name" value="HELICASE_CTER"/>
    <property type="match status" value="1"/>
</dbReference>
<dbReference type="GO" id="GO:0009378">
    <property type="term" value="F:four-way junction helicase activity"/>
    <property type="evidence" value="ECO:0007669"/>
    <property type="project" value="TreeGrafter"/>
</dbReference>
<keyword evidence="14" id="KW-0413">Isomerase</keyword>
<dbReference type="GO" id="GO:0046872">
    <property type="term" value="F:metal ion binding"/>
    <property type="evidence" value="ECO:0007669"/>
    <property type="project" value="UniProtKB-KW"/>
</dbReference>
<dbReference type="NCBIfam" id="TIGR00614">
    <property type="entry name" value="recQ_fam"/>
    <property type="match status" value="1"/>
</dbReference>
<dbReference type="NCBIfam" id="TIGR01389">
    <property type="entry name" value="recQ"/>
    <property type="match status" value="1"/>
</dbReference>
<dbReference type="GO" id="GO:0006260">
    <property type="term" value="P:DNA replication"/>
    <property type="evidence" value="ECO:0007669"/>
    <property type="project" value="InterPro"/>
</dbReference>
<dbReference type="GO" id="GO:0005737">
    <property type="term" value="C:cytoplasm"/>
    <property type="evidence" value="ECO:0007669"/>
    <property type="project" value="TreeGrafter"/>
</dbReference>
<dbReference type="GO" id="GO:0003677">
    <property type="term" value="F:DNA binding"/>
    <property type="evidence" value="ECO:0007669"/>
    <property type="project" value="UniProtKB-KW"/>
</dbReference>